<evidence type="ECO:0000313" key="16">
    <source>
        <dbReference type="Proteomes" id="UP000050525"/>
    </source>
</evidence>
<dbReference type="Pfam" id="PF05781">
    <property type="entry name" value="MRVI1"/>
    <property type="match status" value="1"/>
</dbReference>
<evidence type="ECO:0000256" key="14">
    <source>
        <dbReference type="SAM" id="Phobius"/>
    </source>
</evidence>
<dbReference type="EMBL" id="AKHW03001615">
    <property type="protein sequence ID" value="KYO41728.1"/>
    <property type="molecule type" value="Genomic_DNA"/>
</dbReference>
<evidence type="ECO:0000256" key="12">
    <source>
        <dbReference type="ARBA" id="ARBA00035370"/>
    </source>
</evidence>
<dbReference type="InterPro" id="IPR016095">
    <property type="entry name" value="Ribosomal_uL1_3-a/b-sand"/>
</dbReference>
<organism evidence="15 16">
    <name type="scientific">Alligator mississippiensis</name>
    <name type="common">American alligator</name>
    <dbReference type="NCBI Taxonomy" id="8496"/>
    <lineage>
        <taxon>Eukaryota</taxon>
        <taxon>Metazoa</taxon>
        <taxon>Chordata</taxon>
        <taxon>Craniata</taxon>
        <taxon>Vertebrata</taxon>
        <taxon>Euteleostomi</taxon>
        <taxon>Archelosauria</taxon>
        <taxon>Archosauria</taxon>
        <taxon>Crocodylia</taxon>
        <taxon>Alligatoridae</taxon>
        <taxon>Alligatorinae</taxon>
        <taxon>Alligator</taxon>
    </lineage>
</organism>
<keyword evidence="8" id="KW-0175">Coiled coil</keyword>
<evidence type="ECO:0000256" key="13">
    <source>
        <dbReference type="SAM" id="MobiDB-lite"/>
    </source>
</evidence>
<feature type="compositionally biased region" description="Polar residues" evidence="13">
    <location>
        <begin position="569"/>
        <end position="580"/>
    </location>
</feature>
<dbReference type="SUPFAM" id="SSF56808">
    <property type="entry name" value="Ribosomal protein L1"/>
    <property type="match status" value="1"/>
</dbReference>
<reference evidence="15 16" key="1">
    <citation type="journal article" date="2012" name="Genome Biol.">
        <title>Sequencing three crocodilian genomes to illuminate the evolution of archosaurs and amniotes.</title>
        <authorList>
            <person name="St John J.A."/>
            <person name="Braun E.L."/>
            <person name="Isberg S.R."/>
            <person name="Miles L.G."/>
            <person name="Chong A.Y."/>
            <person name="Gongora J."/>
            <person name="Dalzell P."/>
            <person name="Moran C."/>
            <person name="Bed'hom B."/>
            <person name="Abzhanov A."/>
            <person name="Burgess S.C."/>
            <person name="Cooksey A.M."/>
            <person name="Castoe T.A."/>
            <person name="Crawford N.G."/>
            <person name="Densmore L.D."/>
            <person name="Drew J.C."/>
            <person name="Edwards S.V."/>
            <person name="Faircloth B.C."/>
            <person name="Fujita M.K."/>
            <person name="Greenwold M.J."/>
            <person name="Hoffmann F.G."/>
            <person name="Howard J.M."/>
            <person name="Iguchi T."/>
            <person name="Janes D.E."/>
            <person name="Khan S.Y."/>
            <person name="Kohno S."/>
            <person name="de Koning A.J."/>
            <person name="Lance S.L."/>
            <person name="McCarthy F.M."/>
            <person name="McCormack J.E."/>
            <person name="Merchant M.E."/>
            <person name="Peterson D.G."/>
            <person name="Pollock D.D."/>
            <person name="Pourmand N."/>
            <person name="Raney B.J."/>
            <person name="Roessler K.A."/>
            <person name="Sanford J.R."/>
            <person name="Sawyer R.H."/>
            <person name="Schmidt C.J."/>
            <person name="Triplett E.W."/>
            <person name="Tuberville T.D."/>
            <person name="Venegas-Anaya M."/>
            <person name="Howard J.T."/>
            <person name="Jarvis E.D."/>
            <person name="Guillette L.J.Jr."/>
            <person name="Glenn T.C."/>
            <person name="Green R.E."/>
            <person name="Ray D.A."/>
        </authorList>
    </citation>
    <scope>NUCLEOTIDE SEQUENCE [LARGE SCALE GENOMIC DNA]</scope>
    <source>
        <strain evidence="15">KSC_2009_1</strain>
    </source>
</reference>
<dbReference type="GO" id="GO:0005840">
    <property type="term" value="C:ribosome"/>
    <property type="evidence" value="ECO:0007669"/>
    <property type="project" value="UniProtKB-KW"/>
</dbReference>
<accession>A0A151NY53</accession>
<dbReference type="FunFam" id="3.30.190.20:FF:000006">
    <property type="entry name" value="Ribosomal protein"/>
    <property type="match status" value="1"/>
</dbReference>
<keyword evidence="16" id="KW-1185">Reference proteome</keyword>
<evidence type="ECO:0000256" key="3">
    <source>
        <dbReference type="ARBA" id="ARBA00010531"/>
    </source>
</evidence>
<keyword evidence="6 15" id="KW-0689">Ribosomal protein</keyword>
<feature type="transmembrane region" description="Helical" evidence="14">
    <location>
        <begin position="649"/>
        <end position="670"/>
    </location>
</feature>
<evidence type="ECO:0000256" key="6">
    <source>
        <dbReference type="ARBA" id="ARBA00022980"/>
    </source>
</evidence>
<dbReference type="Gene3D" id="3.40.50.790">
    <property type="match status" value="1"/>
</dbReference>
<evidence type="ECO:0000256" key="5">
    <source>
        <dbReference type="ARBA" id="ARBA00022692"/>
    </source>
</evidence>
<keyword evidence="7 14" id="KW-1133">Transmembrane helix</keyword>
<dbReference type="GO" id="GO:1990904">
    <property type="term" value="C:ribonucleoprotein complex"/>
    <property type="evidence" value="ECO:0007669"/>
    <property type="project" value="UniProtKB-KW"/>
</dbReference>
<evidence type="ECO:0000256" key="2">
    <source>
        <dbReference type="ARBA" id="ARBA00004496"/>
    </source>
</evidence>
<evidence type="ECO:0000256" key="1">
    <source>
        <dbReference type="ARBA" id="ARBA00004167"/>
    </source>
</evidence>
<feature type="region of interest" description="Disordered" evidence="13">
    <location>
        <begin position="569"/>
        <end position="623"/>
    </location>
</feature>
<evidence type="ECO:0000313" key="15">
    <source>
        <dbReference type="EMBL" id="KYO41728.1"/>
    </source>
</evidence>
<evidence type="ECO:0000256" key="4">
    <source>
        <dbReference type="ARBA" id="ARBA00022490"/>
    </source>
</evidence>
<keyword evidence="4" id="KW-0963">Cytoplasm</keyword>
<keyword evidence="9 14" id="KW-0472">Membrane</keyword>
<dbReference type="Proteomes" id="UP000050525">
    <property type="component" value="Unassembled WGS sequence"/>
</dbReference>
<dbReference type="PROSITE" id="PS01199">
    <property type="entry name" value="RIBOSOMAL_L1"/>
    <property type="match status" value="1"/>
</dbReference>
<dbReference type="InterPro" id="IPR008677">
    <property type="entry name" value="MRVI1"/>
</dbReference>
<sequence>MSSKVSRDALYEAVKEVLQGGQTKPRKFLETVELQISLKNYDPQKDKRFSGTVRLKSTPRPKFSVCVLGDQQHCDEAKAVDLPHMDIEALKKLNKNKKLVKKLAKKYDAFLASESLIKQIPRILGPGLNKAGKFPSLLTHNENLVAKVDEVKSTIKFQMKKVLCLAVAVGHVKMTEDELVYNIHLAINFLVSLLKKNWQNVRSLAWCHQRKRGREPAAFSSCHPGIKGWHRKGKGDLTHASKQKLKQQQVELARLMASPNSGLTSNLQGYSGRVVAMRGQSLENNEVDGAGRRELAVQAGDSGESDEDPDPAEDLLVTSATELSVLERLGLHRVALTEQDVEAAFAHLALAFRCDMFTLRRRVQVEERARDVAEENIQQELEQCRVAVQKLGLSCLDPKRKEVVEQLQLSLTVLAGTIERAMGAAEKLGAVHQEARMSRATDVMVQHVENLKRHHLREHTELEEMKRLIQQNSRNRQLAENRDDAEQRLRHPLMRTFQQVSARRRVSIAVIPKQLLHVQSQENGQAPKDEAGKLAGESTLSAERQHCCLQEDSTDECFILHVSPSSSLHQSLQGTGSAQPQGAEAPCAEGSEPELRRRRSAGKSMKQEPSKESDSGGLSEESEELEQLSLMSKGSKKELCRLWICLPQYYWVFIWLLFLGIACLVLIRILELQKQQQAVSPKS</sequence>
<proteinExistence type="inferred from homology"/>
<dbReference type="AlphaFoldDB" id="A0A151NY53"/>
<comment type="subcellular location">
    <subcellularLocation>
        <location evidence="2">Cytoplasm</location>
    </subcellularLocation>
    <subcellularLocation>
        <location evidence="1">Membrane</location>
        <topology evidence="1">Single-pass membrane protein</topology>
    </subcellularLocation>
</comment>
<comment type="similarity">
    <text evidence="3">Belongs to the universal ribosomal protein uL1 family.</text>
</comment>
<evidence type="ECO:0000256" key="11">
    <source>
        <dbReference type="ARBA" id="ARBA00035241"/>
    </source>
</evidence>
<gene>
    <name evidence="15" type="primary">RPL10A</name>
    <name evidence="15" type="ORF">Y1Q_0002426</name>
</gene>
<evidence type="ECO:0000256" key="10">
    <source>
        <dbReference type="ARBA" id="ARBA00023274"/>
    </source>
</evidence>
<dbReference type="Gene3D" id="3.30.190.20">
    <property type="match status" value="1"/>
</dbReference>
<keyword evidence="5 14" id="KW-0812">Transmembrane</keyword>
<name>A0A151NY53_ALLMI</name>
<keyword evidence="10" id="KW-0687">Ribonucleoprotein</keyword>
<dbReference type="FunFam" id="3.40.50.790:FF:000002">
    <property type="entry name" value="Ribosomal protein"/>
    <property type="match status" value="1"/>
</dbReference>
<dbReference type="PANTHER" id="PTHR15352:SF5">
    <property type="entry name" value="LYMPHOID-RESTRICTED MEMBRANE PROTEIN-LIKE"/>
    <property type="match status" value="1"/>
</dbReference>
<dbReference type="InterPro" id="IPR023673">
    <property type="entry name" value="Ribosomal_uL1_CS"/>
</dbReference>
<comment type="caution">
    <text evidence="15">The sequence shown here is derived from an EMBL/GenBank/DDBJ whole genome shotgun (WGS) entry which is preliminary data.</text>
</comment>
<feature type="compositionally biased region" description="Basic and acidic residues" evidence="13">
    <location>
        <begin position="605"/>
        <end position="614"/>
    </location>
</feature>
<dbReference type="InterPro" id="IPR023674">
    <property type="entry name" value="Ribosomal_uL1-like"/>
</dbReference>
<evidence type="ECO:0000256" key="8">
    <source>
        <dbReference type="ARBA" id="ARBA00023054"/>
    </source>
</evidence>
<dbReference type="GO" id="GO:0005789">
    <property type="term" value="C:endoplasmic reticulum membrane"/>
    <property type="evidence" value="ECO:0007669"/>
    <property type="project" value="TreeGrafter"/>
</dbReference>
<dbReference type="PANTHER" id="PTHR15352">
    <property type="entry name" value="LYMPHOID-RESTRICTED MEMBRANE PROTEIN, JAW1"/>
    <property type="match status" value="1"/>
</dbReference>
<evidence type="ECO:0000256" key="9">
    <source>
        <dbReference type="ARBA" id="ARBA00023136"/>
    </source>
</evidence>
<dbReference type="CDD" id="cd00403">
    <property type="entry name" value="Ribosomal_L1"/>
    <property type="match status" value="1"/>
</dbReference>
<dbReference type="eggNOG" id="KOG1570">
    <property type="taxonomic scope" value="Eukaryota"/>
</dbReference>
<evidence type="ECO:0000256" key="7">
    <source>
        <dbReference type="ARBA" id="ARBA00022989"/>
    </source>
</evidence>
<dbReference type="FunFam" id="3.30.190.20:FF:000009">
    <property type="entry name" value="Ribosomal protein L10a"/>
    <property type="match status" value="1"/>
</dbReference>
<protein>
    <recommendedName>
        <fullName evidence="11">Large ribosomal subunit protein uL1</fullName>
    </recommendedName>
    <alternativeName>
        <fullName evidence="12">60S ribosomal protein L10a</fullName>
    </alternativeName>
</protein>
<dbReference type="InterPro" id="IPR028364">
    <property type="entry name" value="Ribosomal_uL1/biogenesis"/>
</dbReference>
<dbReference type="Pfam" id="PF00687">
    <property type="entry name" value="Ribosomal_L1"/>
    <property type="match status" value="1"/>
</dbReference>